<dbReference type="SUPFAM" id="SSF88688">
    <property type="entry name" value="Families 57/38 glycoside transferase middle domain"/>
    <property type="match status" value="1"/>
</dbReference>
<dbReference type="InterPro" id="IPR000602">
    <property type="entry name" value="Glyco_hydro_38_N"/>
</dbReference>
<dbReference type="GeneTree" id="ENSGT01030000234638"/>
<dbReference type="InterPro" id="IPR054723">
    <property type="entry name" value="Ams1-like_N"/>
</dbReference>
<evidence type="ECO:0000256" key="5">
    <source>
        <dbReference type="ARBA" id="ARBA00022801"/>
    </source>
</evidence>
<evidence type="ECO:0000259" key="7">
    <source>
        <dbReference type="SMART" id="SM00872"/>
    </source>
</evidence>
<reference evidence="8" key="1">
    <citation type="submission" date="2021-06" db="EMBL/GenBank/DDBJ databases">
        <authorList>
            <consortium name="Wellcome Sanger Institute Data Sharing"/>
        </authorList>
    </citation>
    <scope>NUCLEOTIDE SEQUENCE [LARGE SCALE GENOMIC DNA]</scope>
</reference>
<dbReference type="GO" id="GO:0004559">
    <property type="term" value="F:alpha-mannosidase activity"/>
    <property type="evidence" value="ECO:0007669"/>
    <property type="project" value="UniProtKB-EC"/>
</dbReference>
<gene>
    <name evidence="8" type="primary">man2c1</name>
</gene>
<dbReference type="Ensembl" id="ENSECRT00000032272.1">
    <property type="protein sequence ID" value="ENSECRP00000031603.1"/>
    <property type="gene ID" value="ENSECRG00000021403.1"/>
</dbReference>
<dbReference type="Gene3D" id="2.60.40.2220">
    <property type="match status" value="1"/>
</dbReference>
<organism evidence="8 9">
    <name type="scientific">Erpetoichthys calabaricus</name>
    <name type="common">Rope fish</name>
    <name type="synonym">Calamoichthys calabaricus</name>
    <dbReference type="NCBI Taxonomy" id="27687"/>
    <lineage>
        <taxon>Eukaryota</taxon>
        <taxon>Metazoa</taxon>
        <taxon>Chordata</taxon>
        <taxon>Craniata</taxon>
        <taxon>Vertebrata</taxon>
        <taxon>Euteleostomi</taxon>
        <taxon>Actinopterygii</taxon>
        <taxon>Polypteriformes</taxon>
        <taxon>Polypteridae</taxon>
        <taxon>Erpetoichthys</taxon>
    </lineage>
</organism>
<evidence type="ECO:0000256" key="6">
    <source>
        <dbReference type="ARBA" id="ARBA00023295"/>
    </source>
</evidence>
<dbReference type="Pfam" id="PF07748">
    <property type="entry name" value="Glyco_hydro_38C"/>
    <property type="match status" value="1"/>
</dbReference>
<dbReference type="PANTHER" id="PTHR46017">
    <property type="entry name" value="ALPHA-MANNOSIDASE 2C1"/>
    <property type="match status" value="1"/>
</dbReference>
<dbReference type="Gene3D" id="2.70.98.30">
    <property type="entry name" value="Golgi alpha-mannosidase II, domain 4"/>
    <property type="match status" value="1"/>
</dbReference>
<dbReference type="Gene3D" id="3.20.110.10">
    <property type="entry name" value="Glycoside hydrolase 38, N terminal domain"/>
    <property type="match status" value="1"/>
</dbReference>
<dbReference type="InterPro" id="IPR011013">
    <property type="entry name" value="Gal_mutarotase_sf_dom"/>
</dbReference>
<evidence type="ECO:0000313" key="9">
    <source>
        <dbReference type="Proteomes" id="UP000694620"/>
    </source>
</evidence>
<comment type="similarity">
    <text evidence="2">Belongs to the glycosyl hydrolase 38 family.</text>
</comment>
<dbReference type="RefSeq" id="XP_028679248.1">
    <property type="nucleotide sequence ID" value="XM_028823415.2"/>
</dbReference>
<dbReference type="Pfam" id="PF17677">
    <property type="entry name" value="Glyco_hydro38C2"/>
    <property type="match status" value="1"/>
</dbReference>
<dbReference type="GO" id="GO:0009313">
    <property type="term" value="P:oligosaccharide catabolic process"/>
    <property type="evidence" value="ECO:0007669"/>
    <property type="project" value="TreeGrafter"/>
</dbReference>
<proteinExistence type="inferred from homology"/>
<keyword evidence="4" id="KW-0479">Metal-binding</keyword>
<dbReference type="FunFam" id="1.20.1270.50:FF:000004">
    <property type="entry name" value="alpha-mannosidase 2C1 isoform X1"/>
    <property type="match status" value="1"/>
</dbReference>
<evidence type="ECO:0000256" key="4">
    <source>
        <dbReference type="ARBA" id="ARBA00022723"/>
    </source>
</evidence>
<dbReference type="OrthoDB" id="10261055at2759"/>
<keyword evidence="6" id="KW-0326">Glycosidase</keyword>
<dbReference type="InterPro" id="IPR041147">
    <property type="entry name" value="GH38_C"/>
</dbReference>
<reference evidence="8" key="3">
    <citation type="submission" date="2025-09" db="UniProtKB">
        <authorList>
            <consortium name="Ensembl"/>
        </authorList>
    </citation>
    <scope>IDENTIFICATION</scope>
</reference>
<evidence type="ECO:0000313" key="8">
    <source>
        <dbReference type="Ensembl" id="ENSECRP00000031603.1"/>
    </source>
</evidence>
<evidence type="ECO:0000256" key="3">
    <source>
        <dbReference type="ARBA" id="ARBA00012752"/>
    </source>
</evidence>
<dbReference type="SUPFAM" id="SSF88713">
    <property type="entry name" value="Glycoside hydrolase/deacetylase"/>
    <property type="match status" value="1"/>
</dbReference>
<dbReference type="InterPro" id="IPR028995">
    <property type="entry name" value="Glyco_hydro_57/38_cen_sf"/>
</dbReference>
<dbReference type="AlphaFoldDB" id="A0A8C4TF00"/>
<keyword evidence="9" id="KW-1185">Reference proteome</keyword>
<dbReference type="Pfam" id="PF09261">
    <property type="entry name" value="Alpha-mann_mid"/>
    <property type="match status" value="1"/>
</dbReference>
<keyword evidence="5" id="KW-0378">Hydrolase</keyword>
<dbReference type="EC" id="3.2.1.24" evidence="3"/>
<comment type="catalytic activity">
    <reaction evidence="1">
        <text>Hydrolysis of terminal, non-reducing alpha-D-mannose residues in alpha-D-mannosides.</text>
        <dbReference type="EC" id="3.2.1.24"/>
    </reaction>
</comment>
<dbReference type="FunFam" id="2.70.98.30:FF:000001">
    <property type="entry name" value="alpha-mannosidase 2C1 isoform X2"/>
    <property type="match status" value="1"/>
</dbReference>
<dbReference type="Pfam" id="PF01074">
    <property type="entry name" value="Glyco_hydro_38N"/>
    <property type="match status" value="1"/>
</dbReference>
<reference evidence="8" key="2">
    <citation type="submission" date="2025-08" db="UniProtKB">
        <authorList>
            <consortium name="Ensembl"/>
        </authorList>
    </citation>
    <scope>IDENTIFICATION</scope>
</reference>
<dbReference type="GeneID" id="114667895"/>
<dbReference type="Pfam" id="PF22907">
    <property type="entry name" value="Ams1-like_1st"/>
    <property type="match status" value="1"/>
</dbReference>
<dbReference type="CDD" id="cd10813">
    <property type="entry name" value="GH38N_AMII_Man2C1"/>
    <property type="match status" value="1"/>
</dbReference>
<dbReference type="GO" id="GO:0046872">
    <property type="term" value="F:metal ion binding"/>
    <property type="evidence" value="ECO:0007669"/>
    <property type="project" value="UniProtKB-KW"/>
</dbReference>
<dbReference type="GO" id="GO:0006013">
    <property type="term" value="P:mannose metabolic process"/>
    <property type="evidence" value="ECO:0007669"/>
    <property type="project" value="InterPro"/>
</dbReference>
<feature type="domain" description="Glycoside hydrolase family 38 central" evidence="7">
    <location>
        <begin position="517"/>
        <end position="596"/>
    </location>
</feature>
<name>A0A8C4TF00_ERPCA</name>
<protein>
    <recommendedName>
        <fullName evidence="3">alpha-mannosidase</fullName>
        <ecNumber evidence="3">3.2.1.24</ecNumber>
    </recommendedName>
</protein>
<dbReference type="FunFam" id="3.20.110.10:FF:000002">
    <property type="entry name" value="alpha-mannosidase 2C1 isoform X1"/>
    <property type="match status" value="1"/>
</dbReference>
<dbReference type="Gene3D" id="1.20.1270.50">
    <property type="entry name" value="Glycoside hydrolase family 38, central domain"/>
    <property type="match status" value="1"/>
</dbReference>
<sequence>MYHQPVLKNRRTLLERAEKFISDVYFTDCNLRGRLYGATFPVRSLSVFSTPNRIPFSEAEQQIFQPAKVGDGYGLTWWTCWFKVCLSIPDEWHGKEVHFLWESDGEGMVWCDGQPVQGLTKEGSKTSYVLSRSLKENETHNITLYVELACNGLFGAGKGSMIAPPDPDRKFFVQKAELAVFNSTVNDLLVDFEMLIDTVKLLGENDQRGYQALYVANEMVNVCDVKNPNTFSAARKLAKKFFSEKNGDSQHTVHAMGHCHIDTAWLWPYEETVRKCARSWVTAIRLMEENPSFIFTCSQAQQFAWVKNWYPGLYSRIQHFVRRQQFVPVGGTWVEMDGNLPSGESMVRQFLEGQRFFHQEFGKYCTEFWLPDTFGYSAQLPQIMQNCGITRFLTQKLSWNLVNTFPHNTFFWEGIDGSKVLTHFPPGNSYEMKCKVEDLLNTVRNNKDKGRANHSALLFGFGDGGGGPTQGMLDRLERVMDTDGLPRVQISSPDKLFTALEANTSLLCSWTGELFLELHNGTYTTQAQIKLGNRQCETLLHDIEVASTLALIRDKNFLYPLDRLHHLWRLLLLNQFHDVIPGSCIKLVVEDAIKYYNEIRNTGSALLKEALQALLPHNLEKSCHVVFNSMPWERTEVISVPGGSAEPLLALVKVPSIGIASVEESVEPGCSVTVSTQADDSVILDNGILRLIVNRNGCVISLCLIDSNREAILNGCSGNQFVIFDDIPLYWDAWDVMDYHLQTRKPVTEIIEPVRIESSGGLRGSVTFSLRIGEASKLFQEIILDAQCPYVKFRTKVDWKEAHKFLKVEFPVQVHSANATYEIQFGHLQRPTHWNTSWDWARFEVWGHKWADVSEHGFGVALLNDCKYGYSVHRNTLTLSLLRAPKSPDATADIGWHEFTYAVMPHQGSFQEAGVIQCAYNMNFPLHCVPTRKSPSQAVSWSAFSVDCPAVILETIKQAEDQKDAVVLRLYESHGSTVSTMLRTTLTVKAAYYCDLLERPDTSHPVASAPASEFSLTFRPFQITSLLLVLQ</sequence>
<accession>A0A8C4TF00</accession>
<dbReference type="Proteomes" id="UP000694620">
    <property type="component" value="Chromosome 17"/>
</dbReference>
<dbReference type="SUPFAM" id="SSF74650">
    <property type="entry name" value="Galactose mutarotase-like"/>
    <property type="match status" value="1"/>
</dbReference>
<dbReference type="InterPro" id="IPR015341">
    <property type="entry name" value="Glyco_hydro_38_cen"/>
</dbReference>
<dbReference type="InterPro" id="IPR037094">
    <property type="entry name" value="Glyco_hydro_38_cen_sf"/>
</dbReference>
<dbReference type="InterPro" id="IPR011330">
    <property type="entry name" value="Glyco_hydro/deAcase_b/a-brl"/>
</dbReference>
<dbReference type="PANTHER" id="PTHR46017:SF1">
    <property type="entry name" value="ALPHA-MANNOSIDASE 2C1"/>
    <property type="match status" value="1"/>
</dbReference>
<evidence type="ECO:0000256" key="2">
    <source>
        <dbReference type="ARBA" id="ARBA00009792"/>
    </source>
</evidence>
<dbReference type="InterPro" id="IPR011682">
    <property type="entry name" value="Glyco_hydro_38_C"/>
</dbReference>
<evidence type="ECO:0000256" key="1">
    <source>
        <dbReference type="ARBA" id="ARBA00000365"/>
    </source>
</evidence>
<dbReference type="GO" id="GO:0030246">
    <property type="term" value="F:carbohydrate binding"/>
    <property type="evidence" value="ECO:0007669"/>
    <property type="project" value="InterPro"/>
</dbReference>
<dbReference type="InterPro" id="IPR027291">
    <property type="entry name" value="Glyco_hydro_38_N_sf"/>
</dbReference>
<dbReference type="SMART" id="SM00872">
    <property type="entry name" value="Alpha-mann_mid"/>
    <property type="match status" value="1"/>
</dbReference>